<accession>A0A919SGY0</accession>
<dbReference type="InterPro" id="IPR029063">
    <property type="entry name" value="SAM-dependent_MTases_sf"/>
</dbReference>
<sequence length="196" mass="20369">MGRVTGVDVGGRLVGWANLMHHQRNVTTAAFPVADGMGGFPRNAPYDRIVGWCTPPELPRARIEQLAVGGLDLLVEPAHTEVCRHAPLDRRSWTAGCSALGDPQLSTASLRDGTRAAGHGTTTSAAMAGSDGVIVADGPGPPSLSVLRGRLRDWERAGRSGADGYRGVWGAAAAAVPAMRVGGSWGRDGGSLAWVR</sequence>
<dbReference type="Gene3D" id="3.40.50.150">
    <property type="entry name" value="Vaccinia Virus protein VP39"/>
    <property type="match status" value="1"/>
</dbReference>
<dbReference type="InterPro" id="IPR000682">
    <property type="entry name" value="PCMT"/>
</dbReference>
<comment type="caution">
    <text evidence="4">The sequence shown here is derived from an EMBL/GenBank/DDBJ whole genome shotgun (WGS) entry which is preliminary data.</text>
</comment>
<evidence type="ECO:0000313" key="4">
    <source>
        <dbReference type="EMBL" id="GIM70488.1"/>
    </source>
</evidence>
<name>A0A919SGY0_9ACTN</name>
<evidence type="ECO:0000256" key="3">
    <source>
        <dbReference type="ARBA" id="ARBA00030757"/>
    </source>
</evidence>
<dbReference type="Proteomes" id="UP000680865">
    <property type="component" value="Unassembled WGS sequence"/>
</dbReference>
<evidence type="ECO:0000313" key="5">
    <source>
        <dbReference type="Proteomes" id="UP000680865"/>
    </source>
</evidence>
<dbReference type="EMBL" id="BOQP01000008">
    <property type="protein sequence ID" value="GIM70488.1"/>
    <property type="molecule type" value="Genomic_DNA"/>
</dbReference>
<dbReference type="Pfam" id="PF01135">
    <property type="entry name" value="PCMT"/>
    <property type="match status" value="1"/>
</dbReference>
<dbReference type="PROSITE" id="PS01279">
    <property type="entry name" value="PCMT"/>
    <property type="match status" value="1"/>
</dbReference>
<protein>
    <recommendedName>
        <fullName evidence="2">Protein-L-isoaspartate O-methyltransferase</fullName>
    </recommendedName>
    <alternativeName>
        <fullName evidence="3">Protein L-isoaspartyl methyltransferase</fullName>
    </alternativeName>
</protein>
<evidence type="ECO:0000256" key="2">
    <source>
        <dbReference type="ARBA" id="ARBA00013346"/>
    </source>
</evidence>
<dbReference type="GO" id="GO:0004719">
    <property type="term" value="F:protein-L-isoaspartate (D-aspartate) O-methyltransferase activity"/>
    <property type="evidence" value="ECO:0007669"/>
    <property type="project" value="InterPro"/>
</dbReference>
<evidence type="ECO:0000256" key="1">
    <source>
        <dbReference type="ARBA" id="ARBA00005369"/>
    </source>
</evidence>
<dbReference type="SUPFAM" id="SSF53335">
    <property type="entry name" value="S-adenosyl-L-methionine-dependent methyltransferases"/>
    <property type="match status" value="1"/>
</dbReference>
<gene>
    <name evidence="4" type="ORF">Aco04nite_20550</name>
</gene>
<comment type="similarity">
    <text evidence="1">Belongs to the methyltransferase superfamily. L-isoaspartyl/D-aspartyl protein methyltransferase family.</text>
</comment>
<proteinExistence type="inferred from homology"/>
<organism evidence="4 5">
    <name type="scientific">Winogradskya consettensis</name>
    <dbReference type="NCBI Taxonomy" id="113560"/>
    <lineage>
        <taxon>Bacteria</taxon>
        <taxon>Bacillati</taxon>
        <taxon>Actinomycetota</taxon>
        <taxon>Actinomycetes</taxon>
        <taxon>Micromonosporales</taxon>
        <taxon>Micromonosporaceae</taxon>
        <taxon>Winogradskya</taxon>
    </lineage>
</organism>
<dbReference type="AlphaFoldDB" id="A0A919SGY0"/>
<reference evidence="4" key="1">
    <citation type="submission" date="2021-03" db="EMBL/GenBank/DDBJ databases">
        <title>Whole genome shotgun sequence of Actinoplanes consettensis NBRC 14913.</title>
        <authorList>
            <person name="Komaki H."/>
            <person name="Tamura T."/>
        </authorList>
    </citation>
    <scope>NUCLEOTIDE SEQUENCE</scope>
    <source>
        <strain evidence="4">NBRC 14913</strain>
    </source>
</reference>
<keyword evidence="5" id="KW-1185">Reference proteome</keyword>